<evidence type="ECO:0000256" key="8">
    <source>
        <dbReference type="ARBA" id="ARBA00047851"/>
    </source>
</evidence>
<feature type="binding site" evidence="11">
    <location>
        <position position="267"/>
    </location>
    <ligand>
        <name>4-amino-2-methyl-5-(diphosphooxymethyl)pyrimidine</name>
        <dbReference type="ChEBI" id="CHEBI:57841"/>
    </ligand>
</feature>
<feature type="binding site" evidence="11">
    <location>
        <position position="238"/>
    </location>
    <ligand>
        <name>4-amino-2-methyl-5-(diphosphooxymethyl)pyrimidine</name>
        <dbReference type="ChEBI" id="CHEBI:57841"/>
    </ligand>
</feature>
<dbReference type="FunFam" id="3.20.20.70:FF:000178">
    <property type="entry name" value="Thiamine-phosphate synthase"/>
    <property type="match status" value="1"/>
</dbReference>
<feature type="region of interest" description="Unknown" evidence="11">
    <location>
        <begin position="1"/>
        <end position="119"/>
    </location>
</feature>
<dbReference type="eggNOG" id="COG0352">
    <property type="taxonomic scope" value="Bacteria"/>
</dbReference>
<dbReference type="EMBL" id="CP003653">
    <property type="protein sequence ID" value="AFZ35414.1"/>
    <property type="molecule type" value="Genomic_DNA"/>
</dbReference>
<gene>
    <name evidence="11" type="primary">thiE</name>
    <name evidence="16" type="ordered locus">Sta7437_1858</name>
</gene>
<dbReference type="UniPathway" id="UPA00060">
    <property type="reaction ID" value="UER00141"/>
</dbReference>
<evidence type="ECO:0000256" key="2">
    <source>
        <dbReference type="ARBA" id="ARBA00005165"/>
    </source>
</evidence>
<accession>K9XTM4</accession>
<keyword evidence="3 11" id="KW-0808">Transferase</keyword>
<dbReference type="InterPro" id="IPR036206">
    <property type="entry name" value="ThiamineP_synth_sf"/>
</dbReference>
<dbReference type="KEGG" id="scs:Sta7437_1858"/>
<feature type="binding site" evidence="11">
    <location>
        <begin position="167"/>
        <end position="171"/>
    </location>
    <ligand>
        <name>4-amino-2-methyl-5-(diphosphooxymethyl)pyrimidine</name>
        <dbReference type="ChEBI" id="CHEBI:57841"/>
    </ligand>
</feature>
<comment type="pathway">
    <text evidence="2 11 13">Cofactor biosynthesis; thiamine diphosphate biosynthesis; thiamine phosphate from 4-amino-2-methyl-5-diphosphomethylpyrimidine and 4-methyl-5-(2-phosphoethyl)-thiazole: step 1/1.</text>
</comment>
<dbReference type="STRING" id="111780.Sta7437_1858"/>
<dbReference type="OrthoDB" id="9812206at2"/>
<keyword evidence="6 11" id="KW-0784">Thiamine biosynthesis</keyword>
<organism evidence="16 17">
    <name type="scientific">Stanieria cyanosphaera (strain ATCC 29371 / PCC 7437)</name>
    <dbReference type="NCBI Taxonomy" id="111780"/>
    <lineage>
        <taxon>Bacteria</taxon>
        <taxon>Bacillati</taxon>
        <taxon>Cyanobacteriota</taxon>
        <taxon>Cyanophyceae</taxon>
        <taxon>Pleurocapsales</taxon>
        <taxon>Dermocarpellaceae</taxon>
        <taxon>Stanieria</taxon>
    </lineage>
</organism>
<evidence type="ECO:0000313" key="17">
    <source>
        <dbReference type="Proteomes" id="UP000010473"/>
    </source>
</evidence>
<dbReference type="SUPFAM" id="SSF51391">
    <property type="entry name" value="Thiamin phosphate synthase"/>
    <property type="match status" value="1"/>
</dbReference>
<dbReference type="InterPro" id="IPR016229">
    <property type="entry name" value="TMP_synthase_cyanobac_bac"/>
</dbReference>
<dbReference type="InterPro" id="IPR041397">
    <property type="entry name" value="ThiD2"/>
</dbReference>
<dbReference type="Pfam" id="PF17792">
    <property type="entry name" value="ThiD2"/>
    <property type="match status" value="1"/>
</dbReference>
<evidence type="ECO:0000313" key="16">
    <source>
        <dbReference type="EMBL" id="AFZ35414.1"/>
    </source>
</evidence>
<evidence type="ECO:0000256" key="4">
    <source>
        <dbReference type="ARBA" id="ARBA00022723"/>
    </source>
</evidence>
<evidence type="ECO:0000256" key="9">
    <source>
        <dbReference type="ARBA" id="ARBA00047883"/>
    </source>
</evidence>
<feature type="binding site" evidence="11">
    <location>
        <position position="200"/>
    </location>
    <ligand>
        <name>Mg(2+)</name>
        <dbReference type="ChEBI" id="CHEBI:18420"/>
    </ligand>
</feature>
<dbReference type="PANTHER" id="PTHR20857:SF15">
    <property type="entry name" value="THIAMINE-PHOSPHATE SYNTHASE"/>
    <property type="match status" value="1"/>
</dbReference>
<protein>
    <recommendedName>
        <fullName evidence="11">Thiamine-phosphate synthase</fullName>
        <shortName evidence="11">TP synthase</shortName>
        <shortName evidence="11">TPS</shortName>
        <ecNumber evidence="11">2.5.1.3</ecNumber>
    </recommendedName>
    <alternativeName>
        <fullName evidence="11">Thiamine-phosphate pyrophosphorylase</fullName>
        <shortName evidence="11">TMP pyrophosphorylase</shortName>
        <shortName evidence="11">TMP-PPase</shortName>
    </alternativeName>
</protein>
<dbReference type="HAMAP" id="MF_00097">
    <property type="entry name" value="TMP_synthase"/>
    <property type="match status" value="1"/>
</dbReference>
<comment type="catalytic activity">
    <reaction evidence="7 11 12">
        <text>4-methyl-5-(2-phosphooxyethyl)-thiazole + 4-amino-2-methyl-5-(diphosphooxymethyl)pyrimidine + H(+) = thiamine phosphate + diphosphate</text>
        <dbReference type="Rhea" id="RHEA:22328"/>
        <dbReference type="ChEBI" id="CHEBI:15378"/>
        <dbReference type="ChEBI" id="CHEBI:33019"/>
        <dbReference type="ChEBI" id="CHEBI:37575"/>
        <dbReference type="ChEBI" id="CHEBI:57841"/>
        <dbReference type="ChEBI" id="CHEBI:58296"/>
        <dbReference type="EC" id="2.5.1.3"/>
    </reaction>
</comment>
<reference evidence="17" key="1">
    <citation type="journal article" date="2013" name="Proc. Natl. Acad. Sci. U.S.A.">
        <title>Improving the coverage of the cyanobacterial phylum using diversity-driven genome sequencing.</title>
        <authorList>
            <person name="Shih P.M."/>
            <person name="Wu D."/>
            <person name="Latifi A."/>
            <person name="Axen S.D."/>
            <person name="Fewer D.P."/>
            <person name="Talla E."/>
            <person name="Calteau A."/>
            <person name="Cai F."/>
            <person name="Tandeau de Marsac N."/>
            <person name="Rippka R."/>
            <person name="Herdman M."/>
            <person name="Sivonen K."/>
            <person name="Coursin T."/>
            <person name="Laurent T."/>
            <person name="Goodwin L."/>
            <person name="Nolan M."/>
            <person name="Davenport K.W."/>
            <person name="Han C.S."/>
            <person name="Rubin E.M."/>
            <person name="Eisen J.A."/>
            <person name="Woyke T."/>
            <person name="Gugger M."/>
            <person name="Kerfeld C.A."/>
        </authorList>
    </citation>
    <scope>NUCLEOTIDE SEQUENCE [LARGE SCALE GENOMIC DNA]</scope>
    <source>
        <strain evidence="17">ATCC 29371 / PCC 7437</strain>
    </source>
</reference>
<dbReference type="Pfam" id="PF02581">
    <property type="entry name" value="TMP-TENI"/>
    <property type="match status" value="1"/>
</dbReference>
<feature type="binding site" evidence="11">
    <location>
        <position position="199"/>
    </location>
    <ligand>
        <name>4-amino-2-methyl-5-(diphosphooxymethyl)pyrimidine</name>
        <dbReference type="ChEBI" id="CHEBI:57841"/>
    </ligand>
</feature>
<evidence type="ECO:0000256" key="5">
    <source>
        <dbReference type="ARBA" id="ARBA00022842"/>
    </source>
</evidence>
<dbReference type="PANTHER" id="PTHR20857">
    <property type="entry name" value="THIAMINE-PHOSPHATE PYROPHOSPHORYLASE"/>
    <property type="match status" value="1"/>
</dbReference>
<dbReference type="AlphaFoldDB" id="K9XTM4"/>
<comment type="function">
    <text evidence="1 11">Condenses 4-methyl-5-(beta-hydroxyethyl)thiazole monophosphate (THZ-P) and 2-methyl-4-amino-5-hydroxymethyl pyrimidine pyrophosphate (HMP-PP) to form thiamine monophosphate (TMP).</text>
</comment>
<dbReference type="RefSeq" id="WP_015193085.1">
    <property type="nucleotide sequence ID" value="NC_019748.1"/>
</dbReference>
<evidence type="ECO:0000256" key="11">
    <source>
        <dbReference type="HAMAP-Rule" id="MF_01327"/>
    </source>
</evidence>
<comment type="cofactor">
    <cofactor evidence="11">
        <name>Mg(2+)</name>
        <dbReference type="ChEBI" id="CHEBI:18420"/>
    </cofactor>
    <text evidence="11">Binds 1 Mg(2+) ion per subunit.</text>
</comment>
<dbReference type="InterPro" id="IPR013785">
    <property type="entry name" value="Aldolase_TIM"/>
</dbReference>
<dbReference type="HAMAP" id="MF_01327">
    <property type="entry name" value="TMP_synthase_cyanobact"/>
    <property type="match status" value="1"/>
</dbReference>
<keyword evidence="17" id="KW-1185">Reference proteome</keyword>
<keyword evidence="4 11" id="KW-0479">Metal-binding</keyword>
<dbReference type="InterPro" id="IPR034291">
    <property type="entry name" value="TMP_synthase"/>
</dbReference>
<evidence type="ECO:0000256" key="7">
    <source>
        <dbReference type="ARBA" id="ARBA00047334"/>
    </source>
</evidence>
<proteinExistence type="inferred from homology"/>
<comment type="catalytic activity">
    <reaction evidence="9 11 12">
        <text>2-[(2R,5Z)-2-carboxy-4-methylthiazol-5(2H)-ylidene]ethyl phosphate + 4-amino-2-methyl-5-(diphosphooxymethyl)pyrimidine + 2 H(+) = thiamine phosphate + CO2 + diphosphate</text>
        <dbReference type="Rhea" id="RHEA:47844"/>
        <dbReference type="ChEBI" id="CHEBI:15378"/>
        <dbReference type="ChEBI" id="CHEBI:16526"/>
        <dbReference type="ChEBI" id="CHEBI:33019"/>
        <dbReference type="ChEBI" id="CHEBI:37575"/>
        <dbReference type="ChEBI" id="CHEBI:57841"/>
        <dbReference type="ChEBI" id="CHEBI:62899"/>
        <dbReference type="EC" id="2.5.1.3"/>
    </reaction>
</comment>
<dbReference type="GO" id="GO:0004789">
    <property type="term" value="F:thiamine-phosphate diphosphorylase activity"/>
    <property type="evidence" value="ECO:0007669"/>
    <property type="project" value="UniProtKB-UniRule"/>
</dbReference>
<dbReference type="PIRSF" id="PIRSF000512">
    <property type="entry name" value="TMP_PPase_Cyanobac_prd"/>
    <property type="match status" value="1"/>
</dbReference>
<sequence length="348" mass="39088">MQRAIYRILDTNLDRAREGLRIIEEWCRLGLNNSQLAEECKNMRQELAEWHTAQLRQARDTPGDVGTELTHPKEENRDDIEHLLRANLCRTQEALRVIEEYSKLYKPQLGIAAKQMRYQIYTLESNLLTNHRLQQLQNASLYLVTSPSEQILAVVDAALQAGLTLVQYREKTADDTLRLTQAQQLCQLCHQYGALFLVNDRVDLALAVDADGVHLGQQDLPIALAREILGPQKIIGRSTTNPEEMAKAIAEGADYLGVGPVYETPTKPNKTAAGFDYLRYAAANSPIPWFAIGGIDLNNLNEVLLNGAQRVAVVRAIMQAEQPGMITRQFLSELGRQQRLLDLGTHLI</sequence>
<evidence type="ECO:0000256" key="13">
    <source>
        <dbReference type="RuleBase" id="RU004253"/>
    </source>
</evidence>
<dbReference type="EC" id="2.5.1.3" evidence="11"/>
<dbReference type="GO" id="GO:0009229">
    <property type="term" value="P:thiamine diphosphate biosynthetic process"/>
    <property type="evidence" value="ECO:0007669"/>
    <property type="project" value="UniProtKB-UniRule"/>
</dbReference>
<dbReference type="HOGENOM" id="CLU_064900_0_0_3"/>
<dbReference type="Gene3D" id="3.20.20.70">
    <property type="entry name" value="Aldolase class I"/>
    <property type="match status" value="1"/>
</dbReference>
<evidence type="ECO:0000259" key="15">
    <source>
        <dbReference type="Pfam" id="PF17792"/>
    </source>
</evidence>
<evidence type="ECO:0000259" key="14">
    <source>
        <dbReference type="Pfam" id="PF02581"/>
    </source>
</evidence>
<evidence type="ECO:0000256" key="12">
    <source>
        <dbReference type="RuleBase" id="RU003826"/>
    </source>
</evidence>
<dbReference type="PATRIC" id="fig|111780.3.peg.1943"/>
<feature type="domain" description="ThiD2" evidence="15">
    <location>
        <begin position="7"/>
        <end position="125"/>
    </location>
</feature>
<evidence type="ECO:0000256" key="6">
    <source>
        <dbReference type="ARBA" id="ARBA00022977"/>
    </source>
</evidence>
<evidence type="ECO:0000256" key="10">
    <source>
        <dbReference type="ARBA" id="ARBA00061123"/>
    </source>
</evidence>
<evidence type="ECO:0000256" key="1">
    <source>
        <dbReference type="ARBA" id="ARBA00003814"/>
    </source>
</evidence>
<feature type="domain" description="Thiamine phosphate synthase/TenI" evidence="14">
    <location>
        <begin position="141"/>
        <end position="317"/>
    </location>
</feature>
<dbReference type="GO" id="GO:0000287">
    <property type="term" value="F:magnesium ion binding"/>
    <property type="evidence" value="ECO:0007669"/>
    <property type="project" value="UniProtKB-UniRule"/>
</dbReference>
<dbReference type="CDD" id="cd00564">
    <property type="entry name" value="TMP_TenI"/>
    <property type="match status" value="1"/>
</dbReference>
<feature type="binding site" evidence="11">
    <location>
        <begin position="264"/>
        <end position="266"/>
    </location>
    <ligand>
        <name>2-[(2R,5Z)-2-carboxy-4-methylthiazol-5(2H)-ylidene]ethyl phosphate</name>
        <dbReference type="ChEBI" id="CHEBI:62899"/>
    </ligand>
</feature>
<evidence type="ECO:0000256" key="3">
    <source>
        <dbReference type="ARBA" id="ARBA00022679"/>
    </source>
</evidence>
<feature type="binding site" evidence="11">
    <location>
        <position position="219"/>
    </location>
    <ligand>
        <name>Mg(2+)</name>
        <dbReference type="ChEBI" id="CHEBI:18420"/>
    </ligand>
</feature>
<dbReference type="GO" id="GO:0005737">
    <property type="term" value="C:cytoplasm"/>
    <property type="evidence" value="ECO:0007669"/>
    <property type="project" value="TreeGrafter"/>
</dbReference>
<dbReference type="Proteomes" id="UP000010473">
    <property type="component" value="Chromosome"/>
</dbReference>
<keyword evidence="5 11" id="KW-0460">Magnesium</keyword>
<comment type="catalytic activity">
    <reaction evidence="8 11 12">
        <text>2-(2-carboxy-4-methylthiazol-5-yl)ethyl phosphate + 4-amino-2-methyl-5-(diphosphooxymethyl)pyrimidine + 2 H(+) = thiamine phosphate + CO2 + diphosphate</text>
        <dbReference type="Rhea" id="RHEA:47848"/>
        <dbReference type="ChEBI" id="CHEBI:15378"/>
        <dbReference type="ChEBI" id="CHEBI:16526"/>
        <dbReference type="ChEBI" id="CHEBI:33019"/>
        <dbReference type="ChEBI" id="CHEBI:37575"/>
        <dbReference type="ChEBI" id="CHEBI:57841"/>
        <dbReference type="ChEBI" id="CHEBI:62890"/>
        <dbReference type="EC" id="2.5.1.3"/>
    </reaction>
</comment>
<feature type="region of interest" description="Thiamine-phosphate synthase" evidence="11">
    <location>
        <begin position="120"/>
        <end position="348"/>
    </location>
</feature>
<comment type="similarity">
    <text evidence="10 11 12">Belongs to the thiamine-phosphate synthase family.</text>
</comment>
<dbReference type="NCBIfam" id="TIGR00693">
    <property type="entry name" value="thiE"/>
    <property type="match status" value="1"/>
</dbReference>
<name>K9XTM4_STAC7</name>
<dbReference type="GO" id="GO:0009228">
    <property type="term" value="P:thiamine biosynthetic process"/>
    <property type="evidence" value="ECO:0007669"/>
    <property type="project" value="UniProtKB-KW"/>
</dbReference>
<dbReference type="NCBIfam" id="NF002727">
    <property type="entry name" value="PRK02615.1"/>
    <property type="match status" value="1"/>
</dbReference>
<dbReference type="InterPro" id="IPR022998">
    <property type="entry name" value="ThiamineP_synth_TenI"/>
</dbReference>
<feature type="binding site" evidence="11">
    <location>
        <position position="294"/>
    </location>
    <ligand>
        <name>2-[(2R,5Z)-2-carboxy-4-methylthiazol-5(2H)-ylidene]ethyl phosphate</name>
        <dbReference type="ChEBI" id="CHEBI:62899"/>
    </ligand>
</feature>